<dbReference type="GO" id="GO:0005524">
    <property type="term" value="F:ATP binding"/>
    <property type="evidence" value="ECO:0007669"/>
    <property type="project" value="InterPro"/>
</dbReference>
<keyword evidence="3" id="KW-0436">Ligase</keyword>
<dbReference type="Gene3D" id="3.40.1190.10">
    <property type="entry name" value="Mur-like, catalytic domain"/>
    <property type="match status" value="1"/>
</dbReference>
<accession>A0A518BF34</accession>
<dbReference type="InterPro" id="IPR036565">
    <property type="entry name" value="Mur-like_cat_sf"/>
</dbReference>
<dbReference type="PANTHER" id="PTHR23135">
    <property type="entry name" value="MUR LIGASE FAMILY MEMBER"/>
    <property type="match status" value="1"/>
</dbReference>
<gene>
    <name evidence="3" type="primary">cphA_1</name>
    <name evidence="3" type="ORF">Pla133_06560</name>
</gene>
<name>A0A518BF34_9BACT</name>
<evidence type="ECO:0000313" key="3">
    <source>
        <dbReference type="EMBL" id="QDU65591.1"/>
    </source>
</evidence>
<organism evidence="3 4">
    <name type="scientific">Engelhardtia mirabilis</name>
    <dbReference type="NCBI Taxonomy" id="2528011"/>
    <lineage>
        <taxon>Bacteria</taxon>
        <taxon>Pseudomonadati</taxon>
        <taxon>Planctomycetota</taxon>
        <taxon>Planctomycetia</taxon>
        <taxon>Planctomycetia incertae sedis</taxon>
        <taxon>Engelhardtia</taxon>
    </lineage>
</organism>
<sequence>MTSPTVRDSRRITGLHPYTDRPGAILELEIAPELQERAIAAWRAVAAEVAAAVGWLGTPLHARRHPDGVSLIMEAPIDALYAACEVNELAWSLTARALADGGEVEQADLEGELLRVQGEIAAEARPALLALHAAALEHGAAFLVDDDTVSVGHGAGCRLWPAAAPPDVAQVPWSKVTNVPTAVVTGTNGKSTTVRMLAAIAEAAGLTAGVSSTDWIRVGDEILDEGDYSGPGGARTVLRDARVQIGLLETARGGMFRRGLGVESADVACVLNVAEDHLGEWGCWTVRDLAEIKLTVAKAVGPGGRVVLNADDDLVREGGLELDLPRTWFSCGGLGAVPDGERSACVLEDGVLVLYSGDERTEIARVDQIPSTLGGAATHNVANALAAVAIADGLDLPHAAMAEGLHAFGLDPGDNPGRLNVFGFGGVTALVDFAHNPHGQRAMLEMAAGMDSDRLLVLLGQAGDRDDASVTELCRTTWAARPDRILIKSMEVYLRGREPGAMTALIERELLAAGAPPEAIAQGGEEFDCVLEALAWSRPGDLLLLFSHAERERTLEYLAALRLGGWSPGQPLPAAP</sequence>
<dbReference type="PANTHER" id="PTHR23135:SF18">
    <property type="entry name" value="CYANOPHYCIN SYNTHETASE"/>
    <property type="match status" value="1"/>
</dbReference>
<evidence type="ECO:0000313" key="4">
    <source>
        <dbReference type="Proteomes" id="UP000316921"/>
    </source>
</evidence>
<dbReference type="Proteomes" id="UP000316921">
    <property type="component" value="Chromosome"/>
</dbReference>
<protein>
    <submittedName>
        <fullName evidence="3">Cyanophycin synthetase</fullName>
        <ecNumber evidence="3">6.3.2.29</ecNumber>
    </submittedName>
</protein>
<dbReference type="Pfam" id="PF08245">
    <property type="entry name" value="Mur_ligase_M"/>
    <property type="match status" value="1"/>
</dbReference>
<feature type="domain" description="Mur ligase C-terminal" evidence="1">
    <location>
        <begin position="417"/>
        <end position="546"/>
    </location>
</feature>
<dbReference type="Gene3D" id="3.90.190.20">
    <property type="entry name" value="Mur ligase, C-terminal domain"/>
    <property type="match status" value="1"/>
</dbReference>
<dbReference type="InterPro" id="IPR013221">
    <property type="entry name" value="Mur_ligase_cen"/>
</dbReference>
<feature type="domain" description="Mur ligase central" evidence="2">
    <location>
        <begin position="184"/>
        <end position="391"/>
    </location>
</feature>
<dbReference type="EMBL" id="CP036287">
    <property type="protein sequence ID" value="QDU65591.1"/>
    <property type="molecule type" value="Genomic_DNA"/>
</dbReference>
<dbReference type="AlphaFoldDB" id="A0A518BF34"/>
<dbReference type="GO" id="GO:0071160">
    <property type="term" value="F:cyanophycin synthetase activity (L-aspartate-adding)"/>
    <property type="evidence" value="ECO:0007669"/>
    <property type="project" value="UniProtKB-EC"/>
</dbReference>
<evidence type="ECO:0000259" key="2">
    <source>
        <dbReference type="Pfam" id="PF08245"/>
    </source>
</evidence>
<evidence type="ECO:0000259" key="1">
    <source>
        <dbReference type="Pfam" id="PF02875"/>
    </source>
</evidence>
<dbReference type="InterPro" id="IPR004101">
    <property type="entry name" value="Mur_ligase_C"/>
</dbReference>
<dbReference type="SUPFAM" id="SSF53244">
    <property type="entry name" value="MurD-like peptide ligases, peptide-binding domain"/>
    <property type="match status" value="1"/>
</dbReference>
<reference evidence="3 4" key="1">
    <citation type="submission" date="2019-02" db="EMBL/GenBank/DDBJ databases">
        <title>Deep-cultivation of Planctomycetes and their phenomic and genomic characterization uncovers novel biology.</title>
        <authorList>
            <person name="Wiegand S."/>
            <person name="Jogler M."/>
            <person name="Boedeker C."/>
            <person name="Pinto D."/>
            <person name="Vollmers J."/>
            <person name="Rivas-Marin E."/>
            <person name="Kohn T."/>
            <person name="Peeters S.H."/>
            <person name="Heuer A."/>
            <person name="Rast P."/>
            <person name="Oberbeckmann S."/>
            <person name="Bunk B."/>
            <person name="Jeske O."/>
            <person name="Meyerdierks A."/>
            <person name="Storesund J.E."/>
            <person name="Kallscheuer N."/>
            <person name="Luecker S."/>
            <person name="Lage O.M."/>
            <person name="Pohl T."/>
            <person name="Merkel B.J."/>
            <person name="Hornburger P."/>
            <person name="Mueller R.-W."/>
            <person name="Bruemmer F."/>
            <person name="Labrenz M."/>
            <person name="Spormann A.M."/>
            <person name="Op den Camp H."/>
            <person name="Overmann J."/>
            <person name="Amann R."/>
            <person name="Jetten M.S.M."/>
            <person name="Mascher T."/>
            <person name="Medema M.H."/>
            <person name="Devos D.P."/>
            <person name="Kaster A.-K."/>
            <person name="Ovreas L."/>
            <person name="Rohde M."/>
            <person name="Galperin M.Y."/>
            <person name="Jogler C."/>
        </authorList>
    </citation>
    <scope>NUCLEOTIDE SEQUENCE [LARGE SCALE GENOMIC DNA]</scope>
    <source>
        <strain evidence="3 4">Pla133</strain>
    </source>
</reference>
<dbReference type="RefSeq" id="WP_145062358.1">
    <property type="nucleotide sequence ID" value="NZ_CP036287.1"/>
</dbReference>
<dbReference type="InterPro" id="IPR036615">
    <property type="entry name" value="Mur_ligase_C_dom_sf"/>
</dbReference>
<dbReference type="KEGG" id="pbap:Pla133_06560"/>
<dbReference type="SUPFAM" id="SSF53623">
    <property type="entry name" value="MurD-like peptide ligases, catalytic domain"/>
    <property type="match status" value="1"/>
</dbReference>
<dbReference type="EC" id="6.3.2.29" evidence="3"/>
<keyword evidence="4" id="KW-1185">Reference proteome</keyword>
<dbReference type="Pfam" id="PF02875">
    <property type="entry name" value="Mur_ligase_C"/>
    <property type="match status" value="1"/>
</dbReference>
<proteinExistence type="predicted"/>